<dbReference type="Gene3D" id="3.40.50.720">
    <property type="entry name" value="NAD(P)-binding Rossmann-like Domain"/>
    <property type="match status" value="1"/>
</dbReference>
<evidence type="ECO:0000313" key="3">
    <source>
        <dbReference type="Proteomes" id="UP000509510"/>
    </source>
</evidence>
<dbReference type="InterPro" id="IPR002347">
    <property type="entry name" value="SDR_fam"/>
</dbReference>
<accession>A0A7H8QPU1</accession>
<protein>
    <submittedName>
        <fullName evidence="2">Uncharacterized protein</fullName>
    </submittedName>
</protein>
<gene>
    <name evidence="2" type="ORF">TRUGW13939_02578</name>
</gene>
<dbReference type="Proteomes" id="UP000509510">
    <property type="component" value="Chromosome II"/>
</dbReference>
<dbReference type="PANTHER" id="PTHR43544:SF32">
    <property type="entry name" value="CHAIN DEHYDROGENASE, PUTATIVE (AFU_ORTHOLOGUE AFUA_5G01530)-RELATED"/>
    <property type="match status" value="1"/>
</dbReference>
<dbReference type="EMBL" id="CP055899">
    <property type="protein sequence ID" value="QKX55485.1"/>
    <property type="molecule type" value="Genomic_DNA"/>
</dbReference>
<dbReference type="SUPFAM" id="SSF51735">
    <property type="entry name" value="NAD(P)-binding Rossmann-fold domains"/>
    <property type="match status" value="1"/>
</dbReference>
<proteinExistence type="inferred from homology"/>
<comment type="similarity">
    <text evidence="1">Belongs to the short-chain dehydrogenases/reductases (SDR) family.</text>
</comment>
<reference evidence="3" key="1">
    <citation type="submission" date="2020-06" db="EMBL/GenBank/DDBJ databases">
        <title>A chromosome-scale genome assembly of Talaromyces rugulosus W13939.</title>
        <authorList>
            <person name="Wang B."/>
            <person name="Guo L."/>
            <person name="Ye K."/>
            <person name="Wang L."/>
        </authorList>
    </citation>
    <scope>NUCLEOTIDE SEQUENCE [LARGE SCALE GENOMIC DNA]</scope>
    <source>
        <strain evidence="3">W13939</strain>
    </source>
</reference>
<dbReference type="AlphaFoldDB" id="A0A7H8QPU1"/>
<dbReference type="InterPro" id="IPR051468">
    <property type="entry name" value="Fungal_SecMetab_SDRs"/>
</dbReference>
<organism evidence="2 3">
    <name type="scientific">Talaromyces rugulosus</name>
    <name type="common">Penicillium rugulosum</name>
    <dbReference type="NCBI Taxonomy" id="121627"/>
    <lineage>
        <taxon>Eukaryota</taxon>
        <taxon>Fungi</taxon>
        <taxon>Dikarya</taxon>
        <taxon>Ascomycota</taxon>
        <taxon>Pezizomycotina</taxon>
        <taxon>Eurotiomycetes</taxon>
        <taxon>Eurotiomycetidae</taxon>
        <taxon>Eurotiales</taxon>
        <taxon>Trichocomaceae</taxon>
        <taxon>Talaromyces</taxon>
        <taxon>Talaromyces sect. Islandici</taxon>
    </lineage>
</organism>
<dbReference type="OrthoDB" id="1933717at2759"/>
<dbReference type="KEGG" id="trg:TRUGW13939_02578"/>
<dbReference type="GO" id="GO:0005737">
    <property type="term" value="C:cytoplasm"/>
    <property type="evidence" value="ECO:0007669"/>
    <property type="project" value="TreeGrafter"/>
</dbReference>
<dbReference type="GeneID" id="55990086"/>
<dbReference type="Pfam" id="PF00106">
    <property type="entry name" value="adh_short"/>
    <property type="match status" value="1"/>
</dbReference>
<dbReference type="RefSeq" id="XP_035341664.1">
    <property type="nucleotide sequence ID" value="XM_035485771.1"/>
</dbReference>
<dbReference type="GO" id="GO:0016491">
    <property type="term" value="F:oxidoreductase activity"/>
    <property type="evidence" value="ECO:0007669"/>
    <property type="project" value="TreeGrafter"/>
</dbReference>
<dbReference type="GO" id="GO:0019748">
    <property type="term" value="P:secondary metabolic process"/>
    <property type="evidence" value="ECO:0007669"/>
    <property type="project" value="TreeGrafter"/>
</dbReference>
<evidence type="ECO:0000256" key="1">
    <source>
        <dbReference type="ARBA" id="ARBA00006484"/>
    </source>
</evidence>
<evidence type="ECO:0000313" key="2">
    <source>
        <dbReference type="EMBL" id="QKX55485.1"/>
    </source>
</evidence>
<keyword evidence="3" id="KW-1185">Reference proteome</keyword>
<dbReference type="PRINTS" id="PR00081">
    <property type="entry name" value="GDHRDH"/>
</dbReference>
<dbReference type="PANTHER" id="PTHR43544">
    <property type="entry name" value="SHORT-CHAIN DEHYDROGENASE/REDUCTASE"/>
    <property type="match status" value="1"/>
</dbReference>
<sequence length="258" mass="27510">MDASKIIVLITGANSGVGYATTQVIVSNSSKYHVIMACRNVSAGQEALDEIKGSSSMPAKGSLSLLQLDVSDEASIAAAAKSVENDFGHLDVLINNAGIGSLVPGAHSKESLHYVFDTNVFGPILMIQAFESLLEKSTYSKGPYILQVSSGLGSFSMASDTKDPFYKTTFGSYRMTKATLNMATLQSHIQLADKGFKVFAFCPGLVVSNLRGKTEEARSGWGMAGDPKLPGQGILNIIEGNRDDLVGKFVHKDGVYDW</sequence>
<dbReference type="InterPro" id="IPR036291">
    <property type="entry name" value="NAD(P)-bd_dom_sf"/>
</dbReference>
<name>A0A7H8QPU1_TALRU</name>